<reference evidence="1" key="2">
    <citation type="journal article" date="2015" name="Data Brief">
        <title>Shoot transcriptome of the giant reed, Arundo donax.</title>
        <authorList>
            <person name="Barrero R.A."/>
            <person name="Guerrero F.D."/>
            <person name="Moolhuijzen P."/>
            <person name="Goolsby J.A."/>
            <person name="Tidwell J."/>
            <person name="Bellgard S.E."/>
            <person name="Bellgard M.I."/>
        </authorList>
    </citation>
    <scope>NUCLEOTIDE SEQUENCE</scope>
    <source>
        <tissue evidence="1">Shoot tissue taken approximately 20 cm above the soil surface</tissue>
    </source>
</reference>
<evidence type="ECO:0000313" key="1">
    <source>
        <dbReference type="EMBL" id="JAE15099.1"/>
    </source>
</evidence>
<sequence>MCQGLNINLIKWWCFQRAFLRNHGWITTLE</sequence>
<name>A0A0A9FV64_ARUDO</name>
<dbReference type="AlphaFoldDB" id="A0A0A9FV64"/>
<proteinExistence type="predicted"/>
<dbReference type="EMBL" id="GBRH01182797">
    <property type="protein sequence ID" value="JAE15099.1"/>
    <property type="molecule type" value="Transcribed_RNA"/>
</dbReference>
<accession>A0A0A9FV64</accession>
<reference evidence="1" key="1">
    <citation type="submission" date="2014-09" db="EMBL/GenBank/DDBJ databases">
        <authorList>
            <person name="Magalhaes I.L.F."/>
            <person name="Oliveira U."/>
            <person name="Santos F.R."/>
            <person name="Vidigal T.H.D.A."/>
            <person name="Brescovit A.D."/>
            <person name="Santos A.J."/>
        </authorList>
    </citation>
    <scope>NUCLEOTIDE SEQUENCE</scope>
    <source>
        <tissue evidence="1">Shoot tissue taken approximately 20 cm above the soil surface</tissue>
    </source>
</reference>
<protein>
    <submittedName>
        <fullName evidence="1">Uncharacterized protein</fullName>
    </submittedName>
</protein>
<organism evidence="1">
    <name type="scientific">Arundo donax</name>
    <name type="common">Giant reed</name>
    <name type="synonym">Donax arundinaceus</name>
    <dbReference type="NCBI Taxonomy" id="35708"/>
    <lineage>
        <taxon>Eukaryota</taxon>
        <taxon>Viridiplantae</taxon>
        <taxon>Streptophyta</taxon>
        <taxon>Embryophyta</taxon>
        <taxon>Tracheophyta</taxon>
        <taxon>Spermatophyta</taxon>
        <taxon>Magnoliopsida</taxon>
        <taxon>Liliopsida</taxon>
        <taxon>Poales</taxon>
        <taxon>Poaceae</taxon>
        <taxon>PACMAD clade</taxon>
        <taxon>Arundinoideae</taxon>
        <taxon>Arundineae</taxon>
        <taxon>Arundo</taxon>
    </lineage>
</organism>